<feature type="transmembrane region" description="Helical" evidence="1">
    <location>
        <begin position="55"/>
        <end position="77"/>
    </location>
</feature>
<name>A0A382IVR0_9ZZZZ</name>
<keyword evidence="1" id="KW-1133">Transmembrane helix</keyword>
<feature type="transmembrane region" description="Helical" evidence="1">
    <location>
        <begin position="25"/>
        <end position="49"/>
    </location>
</feature>
<gene>
    <name evidence="2" type="ORF">METZ01_LOCUS256126</name>
</gene>
<sequence length="78" mass="8572">MFLTIKKIPKVSWSSKKPLNLKPKITTFLFLCFGLSLFGIGEGLLLVSYTGASPWSVLAQGISLNIDYSIGLITFFIS</sequence>
<keyword evidence="1" id="KW-0472">Membrane</keyword>
<dbReference type="AlphaFoldDB" id="A0A382IVR0"/>
<accession>A0A382IVR0</accession>
<reference evidence="2" key="1">
    <citation type="submission" date="2018-05" db="EMBL/GenBank/DDBJ databases">
        <authorList>
            <person name="Lanie J.A."/>
            <person name="Ng W.-L."/>
            <person name="Kazmierczak K.M."/>
            <person name="Andrzejewski T.M."/>
            <person name="Davidsen T.M."/>
            <person name="Wayne K.J."/>
            <person name="Tettelin H."/>
            <person name="Glass J.I."/>
            <person name="Rusch D."/>
            <person name="Podicherti R."/>
            <person name="Tsui H.-C.T."/>
            <person name="Winkler M.E."/>
        </authorList>
    </citation>
    <scope>NUCLEOTIDE SEQUENCE</scope>
</reference>
<feature type="non-terminal residue" evidence="2">
    <location>
        <position position="78"/>
    </location>
</feature>
<keyword evidence="1" id="KW-0812">Transmembrane</keyword>
<organism evidence="2">
    <name type="scientific">marine metagenome</name>
    <dbReference type="NCBI Taxonomy" id="408172"/>
    <lineage>
        <taxon>unclassified sequences</taxon>
        <taxon>metagenomes</taxon>
        <taxon>ecological metagenomes</taxon>
    </lineage>
</organism>
<dbReference type="EMBL" id="UINC01069698">
    <property type="protein sequence ID" value="SVC03272.1"/>
    <property type="molecule type" value="Genomic_DNA"/>
</dbReference>
<proteinExistence type="predicted"/>
<evidence type="ECO:0000313" key="2">
    <source>
        <dbReference type="EMBL" id="SVC03272.1"/>
    </source>
</evidence>
<evidence type="ECO:0000256" key="1">
    <source>
        <dbReference type="SAM" id="Phobius"/>
    </source>
</evidence>
<protein>
    <submittedName>
        <fullName evidence="2">Uncharacterized protein</fullName>
    </submittedName>
</protein>